<keyword evidence="3" id="KW-0560">Oxidoreductase</keyword>
<sequence>MRSGHVITSQNVVDVLVIGAGPVGLFAAYNLVGQGVSVRIFDMLAEPQQGGRAEGLQTRTVDILASVRVDTARHPQQVLDYLQQRHAG</sequence>
<dbReference type="GO" id="GO:0016491">
    <property type="term" value="F:oxidoreductase activity"/>
    <property type="evidence" value="ECO:0007669"/>
    <property type="project" value="UniProtKB-KW"/>
</dbReference>
<reference evidence="6 7" key="1">
    <citation type="journal article" date="2018" name="New Phytol.">
        <title>Phylogenomics of Endogonaceae and evolution of mycorrhizas within Mucoromycota.</title>
        <authorList>
            <person name="Chang Y."/>
            <person name="Desiro A."/>
            <person name="Na H."/>
            <person name="Sandor L."/>
            <person name="Lipzen A."/>
            <person name="Clum A."/>
            <person name="Barry K."/>
            <person name="Grigoriev I.V."/>
            <person name="Martin F.M."/>
            <person name="Stajich J.E."/>
            <person name="Smith M.E."/>
            <person name="Bonito G."/>
            <person name="Spatafora J.W."/>
        </authorList>
    </citation>
    <scope>NUCLEOTIDE SEQUENCE [LARGE SCALE GENOMIC DNA]</scope>
    <source>
        <strain evidence="6 7">AD002</strain>
    </source>
</reference>
<evidence type="ECO:0000259" key="5">
    <source>
        <dbReference type="Pfam" id="PF01494"/>
    </source>
</evidence>
<comment type="caution">
    <text evidence="6">The sequence shown here is derived from an EMBL/GenBank/DDBJ whole genome shotgun (WGS) entry which is preliminary data.</text>
</comment>
<dbReference type="InterPro" id="IPR002938">
    <property type="entry name" value="FAD-bd"/>
</dbReference>
<gene>
    <name evidence="6" type="ORF">BC938DRAFT_483144</name>
</gene>
<dbReference type="EMBL" id="RBNJ01008251">
    <property type="protein sequence ID" value="RUS27509.1"/>
    <property type="molecule type" value="Genomic_DNA"/>
</dbReference>
<feature type="transmembrane region" description="Helical" evidence="4">
    <location>
        <begin position="12"/>
        <end position="32"/>
    </location>
</feature>
<evidence type="ECO:0000256" key="3">
    <source>
        <dbReference type="ARBA" id="ARBA00023002"/>
    </source>
</evidence>
<name>A0A433QCQ1_9FUNG</name>
<dbReference type="GO" id="GO:0071949">
    <property type="term" value="F:FAD binding"/>
    <property type="evidence" value="ECO:0007669"/>
    <property type="project" value="InterPro"/>
</dbReference>
<evidence type="ECO:0000313" key="7">
    <source>
        <dbReference type="Proteomes" id="UP000274822"/>
    </source>
</evidence>
<accession>A0A433QCQ1</accession>
<feature type="domain" description="FAD-binding" evidence="5">
    <location>
        <begin position="13"/>
        <end position="74"/>
    </location>
</feature>
<keyword evidence="4" id="KW-1133">Transmembrane helix</keyword>
<keyword evidence="2" id="KW-0274">FAD</keyword>
<evidence type="ECO:0000256" key="1">
    <source>
        <dbReference type="ARBA" id="ARBA00022630"/>
    </source>
</evidence>
<keyword evidence="7" id="KW-1185">Reference proteome</keyword>
<evidence type="ECO:0000313" key="6">
    <source>
        <dbReference type="EMBL" id="RUS27509.1"/>
    </source>
</evidence>
<dbReference type="SUPFAM" id="SSF51905">
    <property type="entry name" value="FAD/NAD(P)-binding domain"/>
    <property type="match status" value="1"/>
</dbReference>
<protein>
    <recommendedName>
        <fullName evidence="5">FAD-binding domain-containing protein</fullName>
    </recommendedName>
</protein>
<dbReference type="Pfam" id="PF01494">
    <property type="entry name" value="FAD_binding_3"/>
    <property type="match status" value="1"/>
</dbReference>
<dbReference type="Proteomes" id="UP000274822">
    <property type="component" value="Unassembled WGS sequence"/>
</dbReference>
<evidence type="ECO:0000256" key="4">
    <source>
        <dbReference type="SAM" id="Phobius"/>
    </source>
</evidence>
<evidence type="ECO:0000256" key="2">
    <source>
        <dbReference type="ARBA" id="ARBA00022827"/>
    </source>
</evidence>
<proteinExistence type="predicted"/>
<keyword evidence="1" id="KW-0285">Flavoprotein</keyword>
<keyword evidence="4" id="KW-0472">Membrane</keyword>
<dbReference type="Gene3D" id="3.50.50.60">
    <property type="entry name" value="FAD/NAD(P)-binding domain"/>
    <property type="match status" value="1"/>
</dbReference>
<dbReference type="InterPro" id="IPR036188">
    <property type="entry name" value="FAD/NAD-bd_sf"/>
</dbReference>
<organism evidence="6 7">
    <name type="scientific">Jimgerdemannia flammicorona</name>
    <dbReference type="NCBI Taxonomy" id="994334"/>
    <lineage>
        <taxon>Eukaryota</taxon>
        <taxon>Fungi</taxon>
        <taxon>Fungi incertae sedis</taxon>
        <taxon>Mucoromycota</taxon>
        <taxon>Mucoromycotina</taxon>
        <taxon>Endogonomycetes</taxon>
        <taxon>Endogonales</taxon>
        <taxon>Endogonaceae</taxon>
        <taxon>Jimgerdemannia</taxon>
    </lineage>
</organism>
<dbReference type="AlphaFoldDB" id="A0A433QCQ1"/>
<keyword evidence="4" id="KW-0812">Transmembrane</keyword>